<gene>
    <name evidence="1" type="ORF">SAMN05444921_1211</name>
</gene>
<protein>
    <submittedName>
        <fullName evidence="1">Uncharacterized protein</fullName>
    </submittedName>
</protein>
<dbReference type="AlphaFoldDB" id="A0A1G9Z719"/>
<sequence length="75" mass="8502">MTPDVILALYRWKPGSCFRCADRDVFVTRIDDITTPSGDVYEIAACGSCVLVMENERRRYAIRRGLEYRPGSLGV</sequence>
<evidence type="ECO:0000313" key="2">
    <source>
        <dbReference type="Proteomes" id="UP000199063"/>
    </source>
</evidence>
<reference evidence="2" key="1">
    <citation type="submission" date="2016-10" db="EMBL/GenBank/DDBJ databases">
        <authorList>
            <person name="Varghese N."/>
            <person name="Submissions S."/>
        </authorList>
    </citation>
    <scope>NUCLEOTIDE SEQUENCE [LARGE SCALE GENOMIC DNA]</scope>
    <source>
        <strain evidence="2">CGMCC 4.7042</strain>
    </source>
</reference>
<dbReference type="EMBL" id="FNHI01000021">
    <property type="protein sequence ID" value="SDN17388.1"/>
    <property type="molecule type" value="Genomic_DNA"/>
</dbReference>
<dbReference type="GeneID" id="40832585"/>
<dbReference type="OrthoDB" id="4319566at2"/>
<dbReference type="RefSeq" id="WP_093659238.1">
    <property type="nucleotide sequence ID" value="NZ_FNHI01000021.1"/>
</dbReference>
<keyword evidence="2" id="KW-1185">Reference proteome</keyword>
<evidence type="ECO:0000313" key="1">
    <source>
        <dbReference type="EMBL" id="SDN17388.1"/>
    </source>
</evidence>
<dbReference type="Proteomes" id="UP000199063">
    <property type="component" value="Unassembled WGS sequence"/>
</dbReference>
<proteinExistence type="predicted"/>
<accession>A0A1G9Z719</accession>
<name>A0A1G9Z719_9ACTN</name>
<organism evidence="1 2">
    <name type="scientific">Streptomyces wuyuanensis</name>
    <dbReference type="NCBI Taxonomy" id="1196353"/>
    <lineage>
        <taxon>Bacteria</taxon>
        <taxon>Bacillati</taxon>
        <taxon>Actinomycetota</taxon>
        <taxon>Actinomycetes</taxon>
        <taxon>Kitasatosporales</taxon>
        <taxon>Streptomycetaceae</taxon>
        <taxon>Streptomyces</taxon>
    </lineage>
</organism>